<geneLocation type="plastid" evidence="4"/>
<dbReference type="PANTHER" id="PTHR33787">
    <property type="match status" value="1"/>
</dbReference>
<keyword evidence="3" id="KW-0812">Transmembrane</keyword>
<comment type="similarity">
    <text evidence="1">Belongs to the ycf20 family.</text>
</comment>
<feature type="transmembrane region" description="Helical" evidence="3">
    <location>
        <begin position="46"/>
        <end position="65"/>
    </location>
</feature>
<dbReference type="Pfam" id="PF04483">
    <property type="entry name" value="DUF565"/>
    <property type="match status" value="1"/>
</dbReference>
<keyword evidence="3" id="KW-0472">Membrane</keyword>
<accession>A0A4D6WNQ0</accession>
<dbReference type="InterPro" id="IPR007572">
    <property type="entry name" value="Uncharacterised_Ycf20"/>
</dbReference>
<proteinExistence type="inferred from homology"/>
<keyword evidence="3" id="KW-1133">Transmembrane helix</keyword>
<evidence type="ECO:0000313" key="4">
    <source>
        <dbReference type="EMBL" id="QCI05046.1"/>
    </source>
</evidence>
<reference evidence="4" key="2">
    <citation type="submission" date="2019-04" db="EMBL/GenBank/DDBJ databases">
        <authorList>
            <person name="Pasella M."/>
        </authorList>
    </citation>
    <scope>NUCLEOTIDE SEQUENCE</scope>
    <source>
        <strain evidence="4">PD2927</strain>
    </source>
</reference>
<evidence type="ECO:0000256" key="2">
    <source>
        <dbReference type="ARBA" id="ARBA00021534"/>
    </source>
</evidence>
<evidence type="ECO:0000256" key="3">
    <source>
        <dbReference type="SAM" id="Phobius"/>
    </source>
</evidence>
<feature type="transmembrane region" description="Helical" evidence="3">
    <location>
        <begin position="71"/>
        <end position="92"/>
    </location>
</feature>
<feature type="transmembrane region" description="Helical" evidence="3">
    <location>
        <begin position="20"/>
        <end position="39"/>
    </location>
</feature>
<dbReference type="AlphaFoldDB" id="A0A4D6WNQ0"/>
<dbReference type="EMBL" id="MK814616">
    <property type="protein sequence ID" value="QCI05046.1"/>
    <property type="molecule type" value="Genomic_DNA"/>
</dbReference>
<reference evidence="4" key="1">
    <citation type="journal article" date="2019" name="Mol. Phylogenet. Evol.">
        <title>Morphological evolution and classification of the red algal order Ceramiales inferred using plastid phylogenomics.</title>
        <authorList>
            <person name="Diaz-Tapia P."/>
            <person name="Pasella M.M."/>
            <person name="Verbruggen H."/>
            <person name="Maggs C.A."/>
        </authorList>
    </citation>
    <scope>NUCLEOTIDE SEQUENCE</scope>
    <source>
        <strain evidence="4">PD2927</strain>
    </source>
</reference>
<protein>
    <recommendedName>
        <fullName evidence="2">Uncharacterized protein ycf20</fullName>
    </recommendedName>
</protein>
<dbReference type="PANTHER" id="PTHR33787:SF4">
    <property type="entry name" value="YCF20-LIKE PROTEIN"/>
    <property type="match status" value="1"/>
</dbReference>
<evidence type="ECO:0000256" key="1">
    <source>
        <dbReference type="ARBA" id="ARBA00009846"/>
    </source>
</evidence>
<sequence>MQFIFYIITKYLYYQINNLSLQLISLFLGFFFCNIICSIPKQTGDWGLTTAFCIVSINEVISYLIYSHNHYRYNIFAKTINLIKIGIIYGLFVDSFKLGS</sequence>
<organism evidence="4">
    <name type="scientific">Callithamnion tetricum</name>
    <dbReference type="NCBI Taxonomy" id="193179"/>
    <lineage>
        <taxon>Eukaryota</taxon>
        <taxon>Rhodophyta</taxon>
        <taxon>Florideophyceae</taxon>
        <taxon>Rhodymeniophycidae</taxon>
        <taxon>Ceramiales</taxon>
        <taxon>Callithamniaceae</taxon>
        <taxon>Callithamnion</taxon>
    </lineage>
</organism>
<gene>
    <name evidence="4" type="primary">ycf20</name>
</gene>
<name>A0A4D6WNQ0_9FLOR</name>
<keyword evidence="4" id="KW-0934">Plastid</keyword>